<feature type="transmembrane region" description="Helical" evidence="3">
    <location>
        <begin position="308"/>
        <end position="329"/>
    </location>
</feature>
<dbReference type="Pfam" id="PF01501">
    <property type="entry name" value="Glyco_transf_8"/>
    <property type="match status" value="1"/>
</dbReference>
<dbReference type="CDD" id="cd02537">
    <property type="entry name" value="GT8_Glycogenin"/>
    <property type="match status" value="1"/>
</dbReference>
<proteinExistence type="inferred from homology"/>
<sequence length="365" mass="41392">MGRSAPASFLLHALVVFSTLLVRQSTGAKDEVYATTLSSDSFLLGTRVLGYALRRVNATRPFMVLCTTDVSQASMDRLRLDGFIVHKTTPLHTPYKATHVLNKYQYTKIRLWTYTDYAKIIHIDADCLPMVNVDELFDCGHFCAVMRHSDMFNSGVFTLVPDQTVYEDMMNKRTELESYDGGDQGGTEDGAQNKLFAKGVHRLSFFYNADVGMYYLNSHFIRQPKIIHYTLGPVKPWIWWTYPLFDQNWQWLVVRELVEATTGPSTSLPTATLLLLTIIMFAVYYTFTRILRRSKRLSMMAQAADSTSAKAAPVLLIGLGTMVAYGVVPEQMHPYTAWCLFGVVQFSTTFLLNCCYCDAQRMALQ</sequence>
<dbReference type="AlphaFoldDB" id="A0A914V9Y4"/>
<protein>
    <recommendedName>
        <fullName evidence="2">glycogenin glucosyltransferase</fullName>
        <ecNumber evidence="2">2.4.1.186</ecNumber>
    </recommendedName>
</protein>
<accession>A0A914V9Y4</accession>
<evidence type="ECO:0000256" key="3">
    <source>
        <dbReference type="SAM" id="Phobius"/>
    </source>
</evidence>
<dbReference type="InterPro" id="IPR050587">
    <property type="entry name" value="GNT1/Glycosyltrans_8"/>
</dbReference>
<dbReference type="SUPFAM" id="SSF53448">
    <property type="entry name" value="Nucleotide-diphospho-sugar transferases"/>
    <property type="match status" value="1"/>
</dbReference>
<feature type="transmembrane region" description="Helical" evidence="3">
    <location>
        <begin position="268"/>
        <end position="287"/>
    </location>
</feature>
<evidence type="ECO:0000256" key="1">
    <source>
        <dbReference type="ARBA" id="ARBA00038162"/>
    </source>
</evidence>
<dbReference type="EC" id="2.4.1.186" evidence="2"/>
<dbReference type="Gene3D" id="3.90.550.10">
    <property type="entry name" value="Spore Coat Polysaccharide Biosynthesis Protein SpsA, Chain A"/>
    <property type="match status" value="1"/>
</dbReference>
<dbReference type="InterPro" id="IPR029044">
    <property type="entry name" value="Nucleotide-diphossugar_trans"/>
</dbReference>
<keyword evidence="5" id="KW-1185">Reference proteome</keyword>
<keyword evidence="3" id="KW-1133">Transmembrane helix</keyword>
<dbReference type="GO" id="GO:0005978">
    <property type="term" value="P:glycogen biosynthetic process"/>
    <property type="evidence" value="ECO:0007669"/>
    <property type="project" value="UniProtKB-ARBA"/>
</dbReference>
<feature type="chain" id="PRO_5038054200" description="glycogenin glucosyltransferase" evidence="4">
    <location>
        <begin position="28"/>
        <end position="365"/>
    </location>
</feature>
<evidence type="ECO:0000313" key="6">
    <source>
        <dbReference type="WBParaSite" id="PSAMB.scaffold1726size28368.g14573.t1"/>
    </source>
</evidence>
<feature type="transmembrane region" description="Helical" evidence="3">
    <location>
        <begin position="335"/>
        <end position="356"/>
    </location>
</feature>
<name>A0A914V9Y4_9BILA</name>
<dbReference type="Proteomes" id="UP000887566">
    <property type="component" value="Unplaced"/>
</dbReference>
<keyword evidence="3" id="KW-0472">Membrane</keyword>
<keyword evidence="3" id="KW-0812">Transmembrane</keyword>
<dbReference type="WBParaSite" id="PSAMB.scaffold1726size28368.g14573.t1">
    <property type="protein sequence ID" value="PSAMB.scaffold1726size28368.g14573.t1"/>
    <property type="gene ID" value="PSAMB.scaffold1726size28368.g14573"/>
</dbReference>
<reference evidence="6" key="1">
    <citation type="submission" date="2022-11" db="UniProtKB">
        <authorList>
            <consortium name="WormBaseParasite"/>
        </authorList>
    </citation>
    <scope>IDENTIFICATION</scope>
</reference>
<organism evidence="5 6">
    <name type="scientific">Plectus sambesii</name>
    <dbReference type="NCBI Taxonomy" id="2011161"/>
    <lineage>
        <taxon>Eukaryota</taxon>
        <taxon>Metazoa</taxon>
        <taxon>Ecdysozoa</taxon>
        <taxon>Nematoda</taxon>
        <taxon>Chromadorea</taxon>
        <taxon>Plectida</taxon>
        <taxon>Plectina</taxon>
        <taxon>Plectoidea</taxon>
        <taxon>Plectidae</taxon>
        <taxon>Plectus</taxon>
    </lineage>
</organism>
<dbReference type="PANTHER" id="PTHR11183">
    <property type="entry name" value="GLYCOGENIN SUBFAMILY MEMBER"/>
    <property type="match status" value="1"/>
</dbReference>
<feature type="signal peptide" evidence="4">
    <location>
        <begin position="1"/>
        <end position="27"/>
    </location>
</feature>
<evidence type="ECO:0000256" key="2">
    <source>
        <dbReference type="ARBA" id="ARBA00038934"/>
    </source>
</evidence>
<dbReference type="GO" id="GO:0008466">
    <property type="term" value="F:glycogenin glucosyltransferase activity"/>
    <property type="evidence" value="ECO:0007669"/>
    <property type="project" value="UniProtKB-EC"/>
</dbReference>
<comment type="similarity">
    <text evidence="1">Belongs to the glycosyltransferase 8 family. Glycogenin subfamily.</text>
</comment>
<dbReference type="InterPro" id="IPR002495">
    <property type="entry name" value="Glyco_trans_8"/>
</dbReference>
<keyword evidence="4" id="KW-0732">Signal</keyword>
<evidence type="ECO:0000313" key="5">
    <source>
        <dbReference type="Proteomes" id="UP000887566"/>
    </source>
</evidence>
<evidence type="ECO:0000256" key="4">
    <source>
        <dbReference type="SAM" id="SignalP"/>
    </source>
</evidence>